<dbReference type="GO" id="GO:0006529">
    <property type="term" value="P:asparagine biosynthetic process"/>
    <property type="evidence" value="ECO:0007669"/>
    <property type="project" value="UniProtKB-KW"/>
</dbReference>
<dbReference type="InterPro" id="IPR033738">
    <property type="entry name" value="AsnB_N"/>
</dbReference>
<comment type="similarity">
    <text evidence="2">Belongs to the asparagine synthetase family.</text>
</comment>
<evidence type="ECO:0000313" key="13">
    <source>
        <dbReference type="Proteomes" id="UP000019760"/>
    </source>
</evidence>
<dbReference type="CDD" id="cd00712">
    <property type="entry name" value="AsnB"/>
    <property type="match status" value="1"/>
</dbReference>
<reference evidence="13" key="1">
    <citation type="journal article" date="2014" name="FEMS Microbiol. Lett.">
        <title>Draft Genomic DNA Sequence of the Facultatively Methylotrophic Bacterium Acidomonas methanolica type strain MB58.</title>
        <authorList>
            <person name="Higashiura N."/>
            <person name="Hadano H."/>
            <person name="Hirakawa H."/>
            <person name="Matsutani M."/>
            <person name="Takabe S."/>
            <person name="Matsushita K."/>
            <person name="Azuma Y."/>
        </authorList>
    </citation>
    <scope>NUCLEOTIDE SEQUENCE [LARGE SCALE GENOMIC DNA]</scope>
    <source>
        <strain evidence="13">MB58</strain>
    </source>
</reference>
<evidence type="ECO:0000256" key="4">
    <source>
        <dbReference type="ARBA" id="ARBA00022741"/>
    </source>
</evidence>
<evidence type="ECO:0000259" key="11">
    <source>
        <dbReference type="PROSITE" id="PS51278"/>
    </source>
</evidence>
<keyword evidence="4 9" id="KW-0547">Nucleotide-binding</keyword>
<protein>
    <recommendedName>
        <fullName evidence="3">asparagine synthase (glutamine-hydrolyzing)</fullName>
        <ecNumber evidence="3">6.3.5.4</ecNumber>
    </recommendedName>
</protein>
<dbReference type="Proteomes" id="UP000019760">
    <property type="component" value="Unassembled WGS sequence"/>
</dbReference>
<feature type="domain" description="Glutamine amidotransferase type-2" evidence="11">
    <location>
        <begin position="2"/>
        <end position="210"/>
    </location>
</feature>
<dbReference type="EC" id="6.3.5.4" evidence="3"/>
<dbReference type="PROSITE" id="PS51278">
    <property type="entry name" value="GATASE_TYPE_2"/>
    <property type="match status" value="1"/>
</dbReference>
<dbReference type="InterPro" id="IPR014729">
    <property type="entry name" value="Rossmann-like_a/b/a_fold"/>
</dbReference>
<evidence type="ECO:0000313" key="12">
    <source>
        <dbReference type="EMBL" id="GAJ28990.1"/>
    </source>
</evidence>
<evidence type="ECO:0000256" key="6">
    <source>
        <dbReference type="ARBA" id="ARBA00022962"/>
    </source>
</evidence>
<dbReference type="PANTHER" id="PTHR43284:SF1">
    <property type="entry name" value="ASPARAGINE SYNTHETASE"/>
    <property type="match status" value="1"/>
</dbReference>
<dbReference type="GO" id="GO:0005829">
    <property type="term" value="C:cytosol"/>
    <property type="evidence" value="ECO:0007669"/>
    <property type="project" value="TreeGrafter"/>
</dbReference>
<proteinExistence type="inferred from homology"/>
<dbReference type="Pfam" id="PF13537">
    <property type="entry name" value="GATase_7"/>
    <property type="match status" value="1"/>
</dbReference>
<evidence type="ECO:0000256" key="10">
    <source>
        <dbReference type="PIRSR" id="PIRSR001589-3"/>
    </source>
</evidence>
<evidence type="ECO:0000256" key="7">
    <source>
        <dbReference type="ARBA" id="ARBA00048741"/>
    </source>
</evidence>
<feature type="binding site" evidence="9">
    <location>
        <position position="95"/>
    </location>
    <ligand>
        <name>L-glutamine</name>
        <dbReference type="ChEBI" id="CHEBI:58359"/>
    </ligand>
</feature>
<keyword evidence="8" id="KW-0028">Amino-acid biosynthesis</keyword>
<dbReference type="InterPro" id="IPR006426">
    <property type="entry name" value="Asn_synth_AEB"/>
</dbReference>
<dbReference type="PIRSF" id="PIRSF001589">
    <property type="entry name" value="Asn_synthetase_glu-h"/>
    <property type="match status" value="1"/>
</dbReference>
<dbReference type="NCBIfam" id="TIGR01536">
    <property type="entry name" value="asn_synth_AEB"/>
    <property type="match status" value="1"/>
</dbReference>
<keyword evidence="13" id="KW-1185">Reference proteome</keyword>
<dbReference type="OrthoDB" id="9763290at2"/>
<dbReference type="SUPFAM" id="SSF56235">
    <property type="entry name" value="N-terminal nucleophile aminohydrolases (Ntn hydrolases)"/>
    <property type="match status" value="1"/>
</dbReference>
<dbReference type="CDD" id="cd01991">
    <property type="entry name" value="Asn_synthase_B_C"/>
    <property type="match status" value="1"/>
</dbReference>
<dbReference type="AlphaFoldDB" id="A0A023D5D7"/>
<evidence type="ECO:0000256" key="2">
    <source>
        <dbReference type="ARBA" id="ARBA00005752"/>
    </source>
</evidence>
<dbReference type="Gene3D" id="3.40.50.620">
    <property type="entry name" value="HUPs"/>
    <property type="match status" value="1"/>
</dbReference>
<comment type="caution">
    <text evidence="12">The sequence shown here is derived from an EMBL/GenBank/DDBJ whole genome shotgun (WGS) entry which is preliminary data.</text>
</comment>
<keyword evidence="5 9" id="KW-0067">ATP-binding</keyword>
<evidence type="ECO:0000256" key="1">
    <source>
        <dbReference type="ARBA" id="ARBA00005187"/>
    </source>
</evidence>
<dbReference type="Gene3D" id="3.60.20.10">
    <property type="entry name" value="Glutamine Phosphoribosylpyrophosphate, subunit 1, domain 1"/>
    <property type="match status" value="1"/>
</dbReference>
<dbReference type="GO" id="GO:0004066">
    <property type="term" value="F:asparagine synthase (glutamine-hydrolyzing) activity"/>
    <property type="evidence" value="ECO:0007669"/>
    <property type="project" value="UniProtKB-EC"/>
</dbReference>
<keyword evidence="8" id="KW-0061">Asparagine biosynthesis</keyword>
<organism evidence="12 13">
    <name type="scientific">Acidomonas methanolica NBRC 104435</name>
    <dbReference type="NCBI Taxonomy" id="1231351"/>
    <lineage>
        <taxon>Bacteria</taxon>
        <taxon>Pseudomonadati</taxon>
        <taxon>Pseudomonadota</taxon>
        <taxon>Alphaproteobacteria</taxon>
        <taxon>Acetobacterales</taxon>
        <taxon>Acetobacteraceae</taxon>
        <taxon>Acidomonas</taxon>
    </lineage>
</organism>
<feature type="site" description="Important for beta-aspartyl-AMP intermediate formation" evidence="10">
    <location>
        <position position="365"/>
    </location>
</feature>
<evidence type="ECO:0000256" key="3">
    <source>
        <dbReference type="ARBA" id="ARBA00012737"/>
    </source>
</evidence>
<evidence type="ECO:0000256" key="5">
    <source>
        <dbReference type="ARBA" id="ARBA00022840"/>
    </source>
</evidence>
<name>A0A023D5D7_ACIMT</name>
<sequence>MCGIAGIACRPGHRPDPERLRLMSLALRHRGPDGAGEFDGDHVALRHRRLSIIDIAGGAQPLALGPVVLVANGEIYNDPALRARFPELVFRTGSDCETPLALWPREGLQYADSLRGMYAIALTDRNDEAGTVLLSRDPFGIKPLYIAEDDTGLAFASEPRALLAGGYGTRAVRPAARDALLALQFTPGNDTIYPGIRRLAPGGTLRIERGEIVASYRRDALPAPSGTVHDEVHDETEALALLDRALLDSVAAHERADVPFGLFLSGGIDSSVILAAMRKLGAQNPLAWTARFDAGEADESAEAARLARLAGAEHRVLTVRREEVFRHLPEIVAALDDPVADYAVIPTWFLARAARGSVKVILSGEGGDELFGGYGRYRRVTKPWWRGGRAPWRSGALDGCGMAIGGEWRAAMRLPHSGVTALSRAQALDVAEWLPNDLLLKLDRCLMVHAIEGRTPFLDPAVAAVAAALPDALKLRNGQGKYLLRRWLDTEMPEARAFAPKQGFTVPVGTWLGEEAARLAPLVAASAGIAPVAGRRQVERVFARAGHRGGRAAWHLLFYALWHKIHIEGVASHGDLFDTLAA</sequence>
<dbReference type="RefSeq" id="WP_042058252.1">
    <property type="nucleotide sequence ID" value="NZ_BAND01000041.1"/>
</dbReference>
<dbReference type="InterPro" id="IPR017932">
    <property type="entry name" value="GATase_2_dom"/>
</dbReference>
<dbReference type="InterPro" id="IPR029055">
    <property type="entry name" value="Ntn_hydrolases_N"/>
</dbReference>
<keyword evidence="6 8" id="KW-0315">Glutamine amidotransferase</keyword>
<feature type="active site" description="For GATase activity" evidence="8">
    <location>
        <position position="2"/>
    </location>
</feature>
<evidence type="ECO:0000256" key="8">
    <source>
        <dbReference type="PIRSR" id="PIRSR001589-1"/>
    </source>
</evidence>
<feature type="binding site" evidence="9">
    <location>
        <begin position="363"/>
        <end position="364"/>
    </location>
    <ligand>
        <name>ATP</name>
        <dbReference type="ChEBI" id="CHEBI:30616"/>
    </ligand>
</feature>
<accession>A0A023D5D7</accession>
<dbReference type="SUPFAM" id="SSF52402">
    <property type="entry name" value="Adenine nucleotide alpha hydrolases-like"/>
    <property type="match status" value="1"/>
</dbReference>
<comment type="pathway">
    <text evidence="1">Amino-acid biosynthesis; L-asparagine biosynthesis; L-asparagine from L-aspartate (L-Gln route): step 1/1.</text>
</comment>
<dbReference type="EMBL" id="BAND01000041">
    <property type="protein sequence ID" value="GAJ28990.1"/>
    <property type="molecule type" value="Genomic_DNA"/>
</dbReference>
<dbReference type="PANTHER" id="PTHR43284">
    <property type="entry name" value="ASPARAGINE SYNTHETASE (GLUTAMINE-HYDROLYZING)"/>
    <property type="match status" value="1"/>
</dbReference>
<gene>
    <name evidence="12" type="ORF">Amme_041_024</name>
</gene>
<dbReference type="InterPro" id="IPR001962">
    <property type="entry name" value="Asn_synthase"/>
</dbReference>
<dbReference type="GO" id="GO:0005524">
    <property type="term" value="F:ATP binding"/>
    <property type="evidence" value="ECO:0007669"/>
    <property type="project" value="UniProtKB-KW"/>
</dbReference>
<dbReference type="Pfam" id="PF00733">
    <property type="entry name" value="Asn_synthase"/>
    <property type="match status" value="1"/>
</dbReference>
<comment type="catalytic activity">
    <reaction evidence="7">
        <text>L-aspartate + L-glutamine + ATP + H2O = L-asparagine + L-glutamate + AMP + diphosphate + H(+)</text>
        <dbReference type="Rhea" id="RHEA:12228"/>
        <dbReference type="ChEBI" id="CHEBI:15377"/>
        <dbReference type="ChEBI" id="CHEBI:15378"/>
        <dbReference type="ChEBI" id="CHEBI:29985"/>
        <dbReference type="ChEBI" id="CHEBI:29991"/>
        <dbReference type="ChEBI" id="CHEBI:30616"/>
        <dbReference type="ChEBI" id="CHEBI:33019"/>
        <dbReference type="ChEBI" id="CHEBI:58048"/>
        <dbReference type="ChEBI" id="CHEBI:58359"/>
        <dbReference type="ChEBI" id="CHEBI:456215"/>
        <dbReference type="EC" id="6.3.5.4"/>
    </reaction>
</comment>
<reference evidence="12 13" key="2">
    <citation type="journal article" date="2014" name="FEMS Microbiol. Lett.">
        <title>Draft genomic DNA sequence of the facultatively methylotrophic bacterium Acidomonas methanolica type strain MB58.</title>
        <authorList>
            <person name="Higashiura N."/>
            <person name="Hadano H."/>
            <person name="Hirakawa H."/>
            <person name="Matsutani M."/>
            <person name="Takabe S."/>
            <person name="Matsushita K."/>
            <person name="Azuma Y."/>
        </authorList>
    </citation>
    <scope>NUCLEOTIDE SEQUENCE [LARGE SCALE GENOMIC DNA]</scope>
    <source>
        <strain evidence="12 13">MB58</strain>
    </source>
</reference>
<dbReference type="InterPro" id="IPR051786">
    <property type="entry name" value="ASN_synthetase/amidase"/>
</dbReference>
<evidence type="ECO:0000256" key="9">
    <source>
        <dbReference type="PIRSR" id="PIRSR001589-2"/>
    </source>
</evidence>